<dbReference type="EMBL" id="JAVDRD010000003">
    <property type="protein sequence ID" value="MDR6510861.1"/>
    <property type="molecule type" value="Genomic_DNA"/>
</dbReference>
<accession>A0ABU1MLF2</accession>
<keyword evidence="2" id="KW-1185">Reference proteome</keyword>
<proteinExistence type="predicted"/>
<protein>
    <submittedName>
        <fullName evidence="1">Uncharacterized protein</fullName>
    </submittedName>
</protein>
<organism evidence="1 2">
    <name type="scientific">Novosphingobium capsulatum</name>
    <dbReference type="NCBI Taxonomy" id="13688"/>
    <lineage>
        <taxon>Bacteria</taxon>
        <taxon>Pseudomonadati</taxon>
        <taxon>Pseudomonadota</taxon>
        <taxon>Alphaproteobacteria</taxon>
        <taxon>Sphingomonadales</taxon>
        <taxon>Sphingomonadaceae</taxon>
        <taxon>Novosphingobium</taxon>
    </lineage>
</organism>
<sequence>MSFMDQRAFVDLLQLVVLDRLSVELVKTWQNPPGRLRSEERSRRSGWMKNLSGPERALVEEFGQDAARAAVFGVLCVLDGVRKIEDRENGHIELHHVKNGRSELLASSGNDMTLDFLHDLLP</sequence>
<name>A0ABU1MLF2_9SPHN</name>
<gene>
    <name evidence="1" type="ORF">J2792_001727</name>
</gene>
<evidence type="ECO:0000313" key="1">
    <source>
        <dbReference type="EMBL" id="MDR6510861.1"/>
    </source>
</evidence>
<reference evidence="1 2" key="1">
    <citation type="submission" date="2023-07" db="EMBL/GenBank/DDBJ databases">
        <title>Sorghum-associated microbial communities from plants grown in Nebraska, USA.</title>
        <authorList>
            <person name="Schachtman D."/>
        </authorList>
    </citation>
    <scope>NUCLEOTIDE SEQUENCE [LARGE SCALE GENOMIC DNA]</scope>
    <source>
        <strain evidence="1 2">DS1027</strain>
    </source>
</reference>
<dbReference type="Proteomes" id="UP001184150">
    <property type="component" value="Unassembled WGS sequence"/>
</dbReference>
<evidence type="ECO:0000313" key="2">
    <source>
        <dbReference type="Proteomes" id="UP001184150"/>
    </source>
</evidence>
<comment type="caution">
    <text evidence="1">The sequence shown here is derived from an EMBL/GenBank/DDBJ whole genome shotgun (WGS) entry which is preliminary data.</text>
</comment>
<dbReference type="RefSeq" id="WP_028657592.1">
    <property type="nucleotide sequence ID" value="NZ_JAVDRD010000003.1"/>
</dbReference>